<dbReference type="Gene3D" id="1.10.287.470">
    <property type="entry name" value="Helix hairpin bin"/>
    <property type="match status" value="1"/>
</dbReference>
<dbReference type="InterPro" id="IPR058625">
    <property type="entry name" value="MdtA-like_BSH"/>
</dbReference>
<keyword evidence="4" id="KW-0175">Coiled coil</keyword>
<dbReference type="InterPro" id="IPR058792">
    <property type="entry name" value="Beta-barrel_RND_2"/>
</dbReference>
<dbReference type="InterPro" id="IPR058624">
    <property type="entry name" value="MdtA-like_HH"/>
</dbReference>
<evidence type="ECO:0000259" key="6">
    <source>
        <dbReference type="Pfam" id="PF25876"/>
    </source>
</evidence>
<comment type="subcellular location">
    <subcellularLocation>
        <location evidence="1">Cell envelope</location>
    </subcellularLocation>
</comment>
<accession>A0ABX7WPY0</accession>
<keyword evidence="5" id="KW-1133">Transmembrane helix</keyword>
<dbReference type="PANTHER" id="PTHR30469:SF15">
    <property type="entry name" value="HLYD FAMILY OF SECRETION PROTEINS"/>
    <property type="match status" value="1"/>
</dbReference>
<feature type="domain" description="Multidrug resistance protein MdtA-like alpha-helical hairpin" evidence="6">
    <location>
        <begin position="146"/>
        <end position="205"/>
    </location>
</feature>
<dbReference type="PANTHER" id="PTHR30469">
    <property type="entry name" value="MULTIDRUG RESISTANCE PROTEIN MDTA"/>
    <property type="match status" value="1"/>
</dbReference>
<reference evidence="10 11" key="1">
    <citation type="submission" date="2021-04" db="EMBL/GenBank/DDBJ databases">
        <title>Genomics, taxonomy and metabolism of representatives of sulfur bacteria of the genus Thiothrix: Thiothrix fructosivorans QT, Thiothrix unzii A1T and three new species, Thiothrix subterranea sp. nov., Thiothrix litoralis sp. nov. and 'Candidatus Thiothrix anitrata' sp. nov.</title>
        <authorList>
            <person name="Ravin N.V."/>
            <person name="Smolyakov D."/>
            <person name="Rudenko T.S."/>
            <person name="Mardanov A.V."/>
            <person name="Beletsky A.V."/>
            <person name="Markov N.D."/>
            <person name="Fomenkov A.I."/>
            <person name="Roberts R.J."/>
            <person name="Karnachuk O.V."/>
            <person name="Novikov A."/>
            <person name="Grabovich M.Y."/>
        </authorList>
    </citation>
    <scope>NUCLEOTIDE SEQUENCE [LARGE SCALE GENOMIC DNA]</scope>
    <source>
        <strain evidence="10 11">AS</strain>
    </source>
</reference>
<dbReference type="Pfam" id="PF25967">
    <property type="entry name" value="RND-MFP_C"/>
    <property type="match status" value="1"/>
</dbReference>
<feature type="domain" description="Multidrug resistance protein MdtA-like barrel-sandwich hybrid" evidence="7">
    <location>
        <begin position="82"/>
        <end position="266"/>
    </location>
</feature>
<dbReference type="Gene3D" id="2.40.420.20">
    <property type="match status" value="1"/>
</dbReference>
<keyword evidence="5" id="KW-0812">Transmembrane</keyword>
<sequence length="427" mass="45633">MTKALSNVSAKIAVPTIAPIPAVTRVPLYWLKIAIAVLIVLLLSGYVARNLIFGTPVEAHAVMKGELRQTVVASGRVTWPQRVSVAAEVTGRVSHIPVQEGQQVKRGQLLIQLEDSTDRASLAQATTAVALAEAKLRQQREVSLPTAQETLRQAQADVDQTRLQLTRIRTLNNQKYISKTELDTAQRNLDVANSKLAAAQLQVQSNQPTGSDALLATTALAQARASLQLAQVKLAQDTILAPADGTLISRSIEPGDIASAGKALMVLAAQGETQIEVQIDEKNLAKLALGQAALSSADAFPQQRFNAEVAYINPGVDATRGAVEVKLRVKDPPDYLRQDMTVSVDIETAQKPDALVIPTGALREASSDAPWVLVVRNNRTVHQTVTLGLRGDENVEVLSGLAAGEPVILASTPLIKADQHVRVTLPP</sequence>
<dbReference type="EMBL" id="CP072801">
    <property type="protein sequence ID" value="QTR44458.1"/>
    <property type="molecule type" value="Genomic_DNA"/>
</dbReference>
<organism evidence="10 11">
    <name type="scientific">Thiothrix litoralis</name>
    <dbReference type="NCBI Taxonomy" id="2891210"/>
    <lineage>
        <taxon>Bacteria</taxon>
        <taxon>Pseudomonadati</taxon>
        <taxon>Pseudomonadota</taxon>
        <taxon>Gammaproteobacteria</taxon>
        <taxon>Thiotrichales</taxon>
        <taxon>Thiotrichaceae</taxon>
        <taxon>Thiothrix</taxon>
    </lineage>
</organism>
<feature type="domain" description="Multidrug resistance protein MdtA-like C-terminal permuted SH3" evidence="9">
    <location>
        <begin position="353"/>
        <end position="408"/>
    </location>
</feature>
<evidence type="ECO:0000256" key="2">
    <source>
        <dbReference type="ARBA" id="ARBA00009477"/>
    </source>
</evidence>
<dbReference type="Gene3D" id="2.40.30.170">
    <property type="match status" value="1"/>
</dbReference>
<dbReference type="Gene3D" id="2.40.50.100">
    <property type="match status" value="1"/>
</dbReference>
<name>A0ABX7WPY0_9GAMM</name>
<dbReference type="NCBIfam" id="TIGR01730">
    <property type="entry name" value="RND_mfp"/>
    <property type="match status" value="1"/>
</dbReference>
<keyword evidence="5" id="KW-0472">Membrane</keyword>
<dbReference type="Proteomes" id="UP000672039">
    <property type="component" value="Chromosome"/>
</dbReference>
<comment type="similarity">
    <text evidence="2">Belongs to the membrane fusion protein (MFP) (TC 8.A.1) family.</text>
</comment>
<feature type="coiled-coil region" evidence="4">
    <location>
        <begin position="122"/>
        <end position="202"/>
    </location>
</feature>
<evidence type="ECO:0000313" key="11">
    <source>
        <dbReference type="Proteomes" id="UP000672039"/>
    </source>
</evidence>
<dbReference type="RefSeq" id="WP_210220949.1">
    <property type="nucleotide sequence ID" value="NZ_CP072801.1"/>
</dbReference>
<evidence type="ECO:0000313" key="10">
    <source>
        <dbReference type="EMBL" id="QTR44458.1"/>
    </source>
</evidence>
<gene>
    <name evidence="10" type="ORF">J9253_10355</name>
</gene>
<evidence type="ECO:0000259" key="9">
    <source>
        <dbReference type="Pfam" id="PF25967"/>
    </source>
</evidence>
<evidence type="ECO:0000259" key="7">
    <source>
        <dbReference type="Pfam" id="PF25917"/>
    </source>
</evidence>
<protein>
    <submittedName>
        <fullName evidence="10">Efflux RND transporter periplasmic adaptor subunit</fullName>
    </submittedName>
</protein>
<evidence type="ECO:0000259" key="8">
    <source>
        <dbReference type="Pfam" id="PF25954"/>
    </source>
</evidence>
<dbReference type="Pfam" id="PF25954">
    <property type="entry name" value="Beta-barrel_RND_2"/>
    <property type="match status" value="1"/>
</dbReference>
<feature type="domain" description="CusB-like beta-barrel" evidence="8">
    <location>
        <begin position="275"/>
        <end position="349"/>
    </location>
</feature>
<evidence type="ECO:0000256" key="5">
    <source>
        <dbReference type="SAM" id="Phobius"/>
    </source>
</evidence>
<keyword evidence="3" id="KW-0813">Transport</keyword>
<dbReference type="Pfam" id="PF25917">
    <property type="entry name" value="BSH_RND"/>
    <property type="match status" value="1"/>
</dbReference>
<dbReference type="InterPro" id="IPR058627">
    <property type="entry name" value="MdtA-like_C"/>
</dbReference>
<proteinExistence type="inferred from homology"/>
<evidence type="ECO:0000256" key="4">
    <source>
        <dbReference type="SAM" id="Coils"/>
    </source>
</evidence>
<evidence type="ECO:0000256" key="3">
    <source>
        <dbReference type="ARBA" id="ARBA00022448"/>
    </source>
</evidence>
<dbReference type="Pfam" id="PF25876">
    <property type="entry name" value="HH_MFP_RND"/>
    <property type="match status" value="1"/>
</dbReference>
<dbReference type="SUPFAM" id="SSF111369">
    <property type="entry name" value="HlyD-like secretion proteins"/>
    <property type="match status" value="3"/>
</dbReference>
<evidence type="ECO:0000256" key="1">
    <source>
        <dbReference type="ARBA" id="ARBA00004196"/>
    </source>
</evidence>
<keyword evidence="11" id="KW-1185">Reference proteome</keyword>
<dbReference type="InterPro" id="IPR006143">
    <property type="entry name" value="RND_pump_MFP"/>
</dbReference>
<feature type="transmembrane region" description="Helical" evidence="5">
    <location>
        <begin position="29"/>
        <end position="48"/>
    </location>
</feature>